<dbReference type="Proteomes" id="UP001642360">
    <property type="component" value="Unassembled WGS sequence"/>
</dbReference>
<comment type="caution">
    <text evidence="2">The sequence shown here is derived from an EMBL/GenBank/DDBJ whole genome shotgun (WGS) entry which is preliminary data.</text>
</comment>
<accession>A0ABC8S0H8</accession>
<dbReference type="PANTHER" id="PTHR12161">
    <property type="entry name" value="IST1 FAMILY MEMBER"/>
    <property type="match status" value="1"/>
</dbReference>
<dbReference type="Pfam" id="PF03398">
    <property type="entry name" value="Ist1"/>
    <property type="match status" value="1"/>
</dbReference>
<organism evidence="2 3">
    <name type="scientific">Ilex paraguariensis</name>
    <name type="common">yerba mate</name>
    <dbReference type="NCBI Taxonomy" id="185542"/>
    <lineage>
        <taxon>Eukaryota</taxon>
        <taxon>Viridiplantae</taxon>
        <taxon>Streptophyta</taxon>
        <taxon>Embryophyta</taxon>
        <taxon>Tracheophyta</taxon>
        <taxon>Spermatophyta</taxon>
        <taxon>Magnoliopsida</taxon>
        <taxon>eudicotyledons</taxon>
        <taxon>Gunneridae</taxon>
        <taxon>Pentapetalae</taxon>
        <taxon>asterids</taxon>
        <taxon>campanulids</taxon>
        <taxon>Aquifoliales</taxon>
        <taxon>Aquifoliaceae</taxon>
        <taxon>Ilex</taxon>
    </lineage>
</organism>
<dbReference type="InterPro" id="IPR042277">
    <property type="entry name" value="IST1-like"/>
</dbReference>
<proteinExistence type="inferred from homology"/>
<reference evidence="2 3" key="1">
    <citation type="submission" date="2024-02" db="EMBL/GenBank/DDBJ databases">
        <authorList>
            <person name="Vignale AGUSTIN F."/>
            <person name="Sosa J E."/>
            <person name="Modenutti C."/>
        </authorList>
    </citation>
    <scope>NUCLEOTIDE SEQUENCE [LARGE SCALE GENOMIC DNA]</scope>
</reference>
<dbReference type="FunFam" id="1.20.1260.60:FF:000002">
    <property type="entry name" value="Vacuolar protein sorting-associated protein IST1"/>
    <property type="match status" value="1"/>
</dbReference>
<dbReference type="Gene3D" id="1.20.1260.60">
    <property type="entry name" value="Vacuolar protein sorting-associated protein Ist1"/>
    <property type="match status" value="1"/>
</dbReference>
<evidence type="ECO:0000256" key="1">
    <source>
        <dbReference type="ARBA" id="ARBA00005536"/>
    </source>
</evidence>
<evidence type="ECO:0000313" key="2">
    <source>
        <dbReference type="EMBL" id="CAK9150710.1"/>
    </source>
</evidence>
<keyword evidence="3" id="KW-1185">Reference proteome</keyword>
<comment type="similarity">
    <text evidence="1">Belongs to the IST1 family.</text>
</comment>
<protein>
    <submittedName>
        <fullName evidence="2">Uncharacterized protein</fullName>
    </submittedName>
</protein>
<dbReference type="InterPro" id="IPR005061">
    <property type="entry name" value="Ist1"/>
</dbReference>
<evidence type="ECO:0000313" key="3">
    <source>
        <dbReference type="Proteomes" id="UP001642360"/>
    </source>
</evidence>
<dbReference type="PANTHER" id="PTHR12161:SF65">
    <property type="entry name" value="IST1-LIKE PROTEIN"/>
    <property type="match status" value="1"/>
</dbReference>
<gene>
    <name evidence="2" type="ORF">ILEXP_LOCUS18864</name>
</gene>
<dbReference type="AlphaFoldDB" id="A0ABC8S0H8"/>
<dbReference type="EMBL" id="CAUOFW020002058">
    <property type="protein sequence ID" value="CAK9150710.1"/>
    <property type="molecule type" value="Genomic_DNA"/>
</dbReference>
<sequence>MMGKKLNALLGRKSKTLELKPLANLAISRIAIFKKQSNVRCSHAESNVIQLLNLSHQEQALLRVEHVIKEHNLLDVFAMIENYCYRLIEGLVLLQDTRECPDELKEIISSLIFASSRIGEFPELQQIREIFVSRFGKEFATRAIELRNNCGVNPKMIQKLSTRQASLESRLKVLKQFALDNGITFHLEDDTPVNMQEKHDVNQKQQQLEPIEDAILNDPKVGIVAQDLSESITKDEKYSESMKARMYRDAAAAAQDAFESATYAAAAARAAVELSRIESWNEDSDERPGFHHQGIP</sequence>
<name>A0ABC8S0H8_9AQUA</name>